<dbReference type="Proteomes" id="UP001314205">
    <property type="component" value="Unassembled WGS sequence"/>
</dbReference>
<dbReference type="PANTHER" id="PTHR46599">
    <property type="entry name" value="PIGGYBAC TRANSPOSABLE ELEMENT-DERIVED PROTEIN 4"/>
    <property type="match status" value="1"/>
</dbReference>
<organism evidence="2 3">
    <name type="scientific">Parnassius mnemosyne</name>
    <name type="common">clouded apollo</name>
    <dbReference type="NCBI Taxonomy" id="213953"/>
    <lineage>
        <taxon>Eukaryota</taxon>
        <taxon>Metazoa</taxon>
        <taxon>Ecdysozoa</taxon>
        <taxon>Arthropoda</taxon>
        <taxon>Hexapoda</taxon>
        <taxon>Insecta</taxon>
        <taxon>Pterygota</taxon>
        <taxon>Neoptera</taxon>
        <taxon>Endopterygota</taxon>
        <taxon>Lepidoptera</taxon>
        <taxon>Glossata</taxon>
        <taxon>Ditrysia</taxon>
        <taxon>Papilionoidea</taxon>
        <taxon>Papilionidae</taxon>
        <taxon>Parnassiinae</taxon>
        <taxon>Parnassini</taxon>
        <taxon>Parnassius</taxon>
        <taxon>Driopa</taxon>
    </lineage>
</organism>
<dbReference type="PANTHER" id="PTHR46599:SF6">
    <property type="entry name" value="DUAL SPECIFICITY PHOSPHATASE 26"/>
    <property type="match status" value="1"/>
</dbReference>
<feature type="domain" description="PiggyBac transposable element-derived protein" evidence="1">
    <location>
        <begin position="1"/>
        <end position="276"/>
    </location>
</feature>
<name>A0AAV1MA02_9NEOP</name>
<keyword evidence="3" id="KW-1185">Reference proteome</keyword>
<dbReference type="EMBL" id="CAVLGL010000148">
    <property type="protein sequence ID" value="CAK1603174.1"/>
    <property type="molecule type" value="Genomic_DNA"/>
</dbReference>
<dbReference type="AlphaFoldDB" id="A0AAV1MA02"/>
<accession>A0AAV1MA02</accession>
<sequence>MSKERCDFLLQCLHFDDKTFRLQRQKDDPFTPIRDIWELFMVQCRQNYVPGTNVTIDEQLLAFRGRCKFRMYIPNKPAKYGVKLEIMCDSGTRYMLDCMPYLGKGTYTSGLSLGEYFVKELYTRSIHGTNGNITMDNWFTSVPFAKQLLRQPYKLTIVGTLQTNKREIPDELKNHRTSNGTRRVNTSMFVYDGPITLLSYKPKPSKMVYMLSSCDEEASVNPETKKPRLIEFYNKTKGGVDTFDQMCSIMSCSRKTNCLPICVFNGMMNIACINSYIIYCHNASVQGQKRMNCRTMAENPTGNLYHADAYQE</sequence>
<comment type="caution">
    <text evidence="2">The sequence shown here is derived from an EMBL/GenBank/DDBJ whole genome shotgun (WGS) entry which is preliminary data.</text>
</comment>
<proteinExistence type="predicted"/>
<evidence type="ECO:0000259" key="1">
    <source>
        <dbReference type="Pfam" id="PF13843"/>
    </source>
</evidence>
<protein>
    <recommendedName>
        <fullName evidence="1">PiggyBac transposable element-derived protein domain-containing protein</fullName>
    </recommendedName>
</protein>
<evidence type="ECO:0000313" key="3">
    <source>
        <dbReference type="Proteomes" id="UP001314205"/>
    </source>
</evidence>
<gene>
    <name evidence="2" type="ORF">PARMNEM_LOCUS21583</name>
</gene>
<evidence type="ECO:0000313" key="2">
    <source>
        <dbReference type="EMBL" id="CAK1603174.1"/>
    </source>
</evidence>
<dbReference type="Pfam" id="PF13843">
    <property type="entry name" value="DDE_Tnp_1_7"/>
    <property type="match status" value="1"/>
</dbReference>
<reference evidence="2 3" key="1">
    <citation type="submission" date="2023-11" db="EMBL/GenBank/DDBJ databases">
        <authorList>
            <person name="Hedman E."/>
            <person name="Englund M."/>
            <person name="Stromberg M."/>
            <person name="Nyberg Akerstrom W."/>
            <person name="Nylinder S."/>
            <person name="Jareborg N."/>
            <person name="Kallberg Y."/>
            <person name="Kronander E."/>
        </authorList>
    </citation>
    <scope>NUCLEOTIDE SEQUENCE [LARGE SCALE GENOMIC DNA]</scope>
</reference>
<dbReference type="InterPro" id="IPR029526">
    <property type="entry name" value="PGBD"/>
</dbReference>